<proteinExistence type="predicted"/>
<comment type="caution">
    <text evidence="1">The sequence shown here is derived from an EMBL/GenBank/DDBJ whole genome shotgun (WGS) entry which is preliminary data.</text>
</comment>
<gene>
    <name evidence="1" type="ORF">S12H4_21675</name>
</gene>
<reference evidence="1" key="1">
    <citation type="journal article" date="2014" name="Front. Microbiol.">
        <title>High frequency of phylogenetically diverse reductive dehalogenase-homologous genes in deep subseafloor sedimentary metagenomes.</title>
        <authorList>
            <person name="Kawai M."/>
            <person name="Futagami T."/>
            <person name="Toyoda A."/>
            <person name="Takaki Y."/>
            <person name="Nishi S."/>
            <person name="Hori S."/>
            <person name="Arai W."/>
            <person name="Tsubouchi T."/>
            <person name="Morono Y."/>
            <person name="Uchiyama I."/>
            <person name="Ito T."/>
            <person name="Fujiyama A."/>
            <person name="Inagaki F."/>
            <person name="Takami H."/>
        </authorList>
    </citation>
    <scope>NUCLEOTIDE SEQUENCE</scope>
    <source>
        <strain evidence="1">Expedition CK06-06</strain>
    </source>
</reference>
<dbReference type="AlphaFoldDB" id="X1TBA0"/>
<accession>X1TBA0</accession>
<name>X1TBA0_9ZZZZ</name>
<sequence length="113" mass="12780">MKRVYYLEVERVNNTDTVKGSQYIHDAILGIEGTLRKLIQDTTKEEHSGLVAVAESWREATPDEIAQLEALPPTPEPTPDELRASEILATSPEMIPQTEIVELLRIICRRINL</sequence>
<evidence type="ECO:0000313" key="1">
    <source>
        <dbReference type="EMBL" id="GAI84850.1"/>
    </source>
</evidence>
<protein>
    <submittedName>
        <fullName evidence="1">Uncharacterized protein</fullName>
    </submittedName>
</protein>
<dbReference type="EMBL" id="BARW01011182">
    <property type="protein sequence ID" value="GAI84850.1"/>
    <property type="molecule type" value="Genomic_DNA"/>
</dbReference>
<organism evidence="1">
    <name type="scientific">marine sediment metagenome</name>
    <dbReference type="NCBI Taxonomy" id="412755"/>
    <lineage>
        <taxon>unclassified sequences</taxon>
        <taxon>metagenomes</taxon>
        <taxon>ecological metagenomes</taxon>
    </lineage>
</organism>